<dbReference type="Pfam" id="PF19545">
    <property type="entry name" value="DUF6069"/>
    <property type="match status" value="1"/>
</dbReference>
<accession>I0H921</accession>
<keyword evidence="1" id="KW-0472">Membrane</keyword>
<protein>
    <recommendedName>
        <fullName evidence="4">Transmembrane protein</fullName>
    </recommendedName>
</protein>
<feature type="transmembrane region" description="Helical" evidence="1">
    <location>
        <begin position="120"/>
        <end position="141"/>
    </location>
</feature>
<evidence type="ECO:0000313" key="3">
    <source>
        <dbReference type="Proteomes" id="UP000007882"/>
    </source>
</evidence>
<evidence type="ECO:0000313" key="2">
    <source>
        <dbReference type="EMBL" id="BAL89508.1"/>
    </source>
</evidence>
<dbReference type="HOGENOM" id="CLU_132127_0_0_11"/>
<dbReference type="Proteomes" id="UP000007882">
    <property type="component" value="Chromosome"/>
</dbReference>
<keyword evidence="1" id="KW-0812">Transmembrane</keyword>
<sequence length="146" mass="15118">MCAPADSSMLLGMTTTQTHKPSLVRRISRPLTIAAGAAGALLLWAVNDPRGGHDLIVDRGVIGPVAVLATALLAGLAAWALLAILERRTRRPARTFRIIAAIVLLLSLAGPLGAGGDLTTTLALIGLHLTVGLALIIGLPARRNCR</sequence>
<organism evidence="2 3">
    <name type="scientific">Actinoplanes missouriensis (strain ATCC 14538 / DSM 43046 / CBS 188.64 / JCM 3121 / NBRC 102363 / NCIMB 12654 / NRRL B-3342 / UNCC 431)</name>
    <dbReference type="NCBI Taxonomy" id="512565"/>
    <lineage>
        <taxon>Bacteria</taxon>
        <taxon>Bacillati</taxon>
        <taxon>Actinomycetota</taxon>
        <taxon>Actinomycetes</taxon>
        <taxon>Micromonosporales</taxon>
        <taxon>Micromonosporaceae</taxon>
        <taxon>Actinoplanes</taxon>
    </lineage>
</organism>
<dbReference type="AlphaFoldDB" id="I0H921"/>
<feature type="transmembrane region" description="Helical" evidence="1">
    <location>
        <begin position="96"/>
        <end position="114"/>
    </location>
</feature>
<keyword evidence="1" id="KW-1133">Transmembrane helix</keyword>
<proteinExistence type="predicted"/>
<dbReference type="PATRIC" id="fig|512565.3.peg.4271"/>
<name>I0H921_ACTM4</name>
<keyword evidence="3" id="KW-1185">Reference proteome</keyword>
<dbReference type="InterPro" id="IPR045713">
    <property type="entry name" value="DUF6069"/>
</dbReference>
<evidence type="ECO:0000256" key="1">
    <source>
        <dbReference type="SAM" id="Phobius"/>
    </source>
</evidence>
<reference evidence="2 3" key="1">
    <citation type="submission" date="2012-02" db="EMBL/GenBank/DDBJ databases">
        <title>Complete genome sequence of Actinoplanes missouriensis 431 (= NBRC 102363).</title>
        <authorList>
            <person name="Ohnishi Y."/>
            <person name="Ishikawa J."/>
            <person name="Sekine M."/>
            <person name="Hosoyama A."/>
            <person name="Harada T."/>
            <person name="Narita H."/>
            <person name="Hata T."/>
            <person name="Konno Y."/>
            <person name="Tutikane K."/>
            <person name="Fujita N."/>
            <person name="Horinouchi S."/>
            <person name="Hayakawa M."/>
        </authorList>
    </citation>
    <scope>NUCLEOTIDE SEQUENCE [LARGE SCALE GENOMIC DNA]</scope>
    <source>
        <strain evidence="3">ATCC 14538 / DSM 43046 / CBS 188.64 / JCM 3121 / NBRC 102363 / NCIMB 12654 / NRRL B-3342 / UNCC 431</strain>
    </source>
</reference>
<gene>
    <name evidence="2" type="ordered locus">AMIS_42880</name>
</gene>
<dbReference type="eggNOG" id="ENOG50339R5">
    <property type="taxonomic scope" value="Bacteria"/>
</dbReference>
<dbReference type="STRING" id="512565.AMIS_42880"/>
<feature type="transmembrane region" description="Helical" evidence="1">
    <location>
        <begin position="27"/>
        <end position="46"/>
    </location>
</feature>
<feature type="transmembrane region" description="Helical" evidence="1">
    <location>
        <begin position="61"/>
        <end position="84"/>
    </location>
</feature>
<dbReference type="EMBL" id="AP012319">
    <property type="protein sequence ID" value="BAL89508.1"/>
    <property type="molecule type" value="Genomic_DNA"/>
</dbReference>
<evidence type="ECO:0008006" key="4">
    <source>
        <dbReference type="Google" id="ProtNLM"/>
    </source>
</evidence>
<dbReference type="KEGG" id="ams:AMIS_42880"/>